<sequence length="174" mass="20548">MGEKPRFLKKFEVWEKRRKIAELFREALEAENRGELEIAKKKLDEIMELSRDEFPEIYFEACFKLAEVFYEEENYRGCVKCALRALYYAPSWDLYILGAKRLRDVLFVLKQRGLLDSFKENMALTCKLIEGNPELCSFVKALISIAEGNREIEKYLDDISTPEIKEILTMLIRE</sequence>
<gene>
    <name evidence="1" type="ORF">TES1_1033</name>
</gene>
<proteinExistence type="predicted"/>
<dbReference type="AlphaFoldDB" id="W0I6R9"/>
<organism evidence="1 2">
    <name type="scientific">Thermococcus paralvinellae</name>
    <dbReference type="NCBI Taxonomy" id="582419"/>
    <lineage>
        <taxon>Archaea</taxon>
        <taxon>Methanobacteriati</taxon>
        <taxon>Methanobacteriota</taxon>
        <taxon>Thermococci</taxon>
        <taxon>Thermococcales</taxon>
        <taxon>Thermococcaceae</taxon>
        <taxon>Thermococcus</taxon>
    </lineage>
</organism>
<dbReference type="InterPro" id="IPR011990">
    <property type="entry name" value="TPR-like_helical_dom_sf"/>
</dbReference>
<dbReference type="Proteomes" id="UP000019027">
    <property type="component" value="Chromosome"/>
</dbReference>
<dbReference type="Gene3D" id="1.25.40.10">
    <property type="entry name" value="Tetratricopeptide repeat domain"/>
    <property type="match status" value="1"/>
</dbReference>
<evidence type="ECO:0000313" key="2">
    <source>
        <dbReference type="Proteomes" id="UP000019027"/>
    </source>
</evidence>
<protein>
    <submittedName>
        <fullName evidence="1">Uncharacterized protein</fullName>
    </submittedName>
</protein>
<keyword evidence="2" id="KW-1185">Reference proteome</keyword>
<dbReference type="KEGG" id="ths:TES1_1033"/>
<evidence type="ECO:0000313" key="1">
    <source>
        <dbReference type="EMBL" id="AHF80417.1"/>
    </source>
</evidence>
<accession>W0I6R9</accession>
<name>W0I6R9_9EURY</name>
<dbReference type="SUPFAM" id="SSF48452">
    <property type="entry name" value="TPR-like"/>
    <property type="match status" value="1"/>
</dbReference>
<dbReference type="STRING" id="582419.TES1_1033"/>
<dbReference type="EMBL" id="CP006965">
    <property type="protein sequence ID" value="AHF80417.1"/>
    <property type="molecule type" value="Genomic_DNA"/>
</dbReference>
<dbReference type="RefSeq" id="WP_042680909.1">
    <property type="nucleotide sequence ID" value="NZ_CP006965.1"/>
</dbReference>
<reference evidence="1 2" key="1">
    <citation type="journal article" date="2014" name="Int. J. Syst. Evol. Microbiol.">
        <title>Thermococcus paralvinellae sp. nov. and Thermococcus cleftensis sp. nov. of hyperthermophilic heterotrophs from deep-sea hydrothermal vents.</title>
        <authorList>
            <person name="Hensley S.A."/>
            <person name="Jung J.H."/>
            <person name="Park C.S."/>
            <person name="Holden J.F."/>
        </authorList>
    </citation>
    <scope>NUCLEOTIDE SEQUENCE [LARGE SCALE GENOMIC DNA]</scope>
    <source>
        <strain evidence="1 2">ES1</strain>
    </source>
</reference>
<dbReference type="GeneID" id="24906326"/>
<dbReference type="HOGENOM" id="CLU_1674076_0_0_2"/>
<dbReference type="OrthoDB" id="97625at2157"/>